<comment type="caution">
    <text evidence="3">The sequence shown here is derived from an EMBL/GenBank/DDBJ whole genome shotgun (WGS) entry which is preliminary data.</text>
</comment>
<dbReference type="Gene3D" id="2.50.20.10">
    <property type="entry name" value="Lipoprotein localisation LolA/LolB/LppX"/>
    <property type="match status" value="1"/>
</dbReference>
<evidence type="ECO:0000313" key="4">
    <source>
        <dbReference type="Proteomes" id="UP000664417"/>
    </source>
</evidence>
<feature type="signal peptide" evidence="2">
    <location>
        <begin position="1"/>
        <end position="24"/>
    </location>
</feature>
<gene>
    <name evidence="3" type="ORF">J3U88_27250</name>
</gene>
<sequence>MKKSLKCSLVALLCATFLLLPLHAGSDAKSAEWLEKMAKAYANMPYSLNYTGAMTVNQMGQEISMKMDGKMIAKDQTHQNMTMKMTMNTPAGPMDMNALYVLDGRMMWTEMKMPPQAGGMTQVTKLSLEAMEKMNEEMGFGGMGMQGPMDPAQMVKNMEKTLDITFKGIADGKVTMQAEMTEEAAKKMGMAQPGTPVKGMKMTLILDEKNIWPTTMKMEMEGPEGQKMPFEFNFNDFKKLDKVDDALFTYTAPEGAMVIDGDQMMKQQQQMKEGDHGHDHSHGDHGHKHD</sequence>
<evidence type="ECO:0008006" key="5">
    <source>
        <dbReference type="Google" id="ProtNLM"/>
    </source>
</evidence>
<feature type="compositionally biased region" description="Basic and acidic residues" evidence="1">
    <location>
        <begin position="272"/>
        <end position="284"/>
    </location>
</feature>
<name>A0A8J7QB15_9BACT</name>
<dbReference type="AlphaFoldDB" id="A0A8J7QB15"/>
<accession>A0A8J7QB15</accession>
<dbReference type="Proteomes" id="UP000664417">
    <property type="component" value="Unassembled WGS sequence"/>
</dbReference>
<evidence type="ECO:0000256" key="1">
    <source>
        <dbReference type="SAM" id="MobiDB-lite"/>
    </source>
</evidence>
<reference evidence="3" key="1">
    <citation type="submission" date="2021-03" db="EMBL/GenBank/DDBJ databases">
        <authorList>
            <person name="Wang G."/>
        </authorList>
    </citation>
    <scope>NUCLEOTIDE SEQUENCE</scope>
    <source>
        <strain evidence="3">KCTC 12899</strain>
    </source>
</reference>
<evidence type="ECO:0000313" key="3">
    <source>
        <dbReference type="EMBL" id="MBO1322201.1"/>
    </source>
</evidence>
<proteinExistence type="predicted"/>
<feature type="region of interest" description="Disordered" evidence="1">
    <location>
        <begin position="265"/>
        <end position="290"/>
    </location>
</feature>
<keyword evidence="4" id="KW-1185">Reference proteome</keyword>
<dbReference type="RefSeq" id="WP_207862174.1">
    <property type="nucleotide sequence ID" value="NZ_JAFREP010000032.1"/>
</dbReference>
<dbReference type="EMBL" id="JAFREP010000032">
    <property type="protein sequence ID" value="MBO1322201.1"/>
    <property type="molecule type" value="Genomic_DNA"/>
</dbReference>
<organism evidence="3 4">
    <name type="scientific">Acanthopleuribacter pedis</name>
    <dbReference type="NCBI Taxonomy" id="442870"/>
    <lineage>
        <taxon>Bacteria</taxon>
        <taxon>Pseudomonadati</taxon>
        <taxon>Acidobacteriota</taxon>
        <taxon>Holophagae</taxon>
        <taxon>Acanthopleuribacterales</taxon>
        <taxon>Acanthopleuribacteraceae</taxon>
        <taxon>Acanthopleuribacter</taxon>
    </lineage>
</organism>
<feature type="chain" id="PRO_5035255944" description="DUF4412 domain-containing protein" evidence="2">
    <location>
        <begin position="25"/>
        <end position="290"/>
    </location>
</feature>
<protein>
    <recommendedName>
        <fullName evidence="5">DUF4412 domain-containing protein</fullName>
    </recommendedName>
</protein>
<keyword evidence="2" id="KW-0732">Signal</keyword>
<evidence type="ECO:0000256" key="2">
    <source>
        <dbReference type="SAM" id="SignalP"/>
    </source>
</evidence>